<gene>
    <name evidence="1" type="ORF">AsAng_0021470</name>
</gene>
<accession>A0A915YEA8</accession>
<protein>
    <submittedName>
        <fullName evidence="1">CotH kinase family protein</fullName>
    </submittedName>
</protein>
<dbReference type="PANTHER" id="PTHR40050:SF1">
    <property type="entry name" value="INNER SPORE COAT PROTEIN H"/>
    <property type="match status" value="1"/>
</dbReference>
<dbReference type="InterPro" id="IPR014867">
    <property type="entry name" value="Spore_coat_CotH_CotH2/3/7"/>
</dbReference>
<dbReference type="KEGG" id="aup:AsAng_0021470"/>
<dbReference type="Pfam" id="PF08757">
    <property type="entry name" value="CotH"/>
    <property type="match status" value="1"/>
</dbReference>
<dbReference type="RefSeq" id="WP_264792614.1">
    <property type="nucleotide sequence ID" value="NZ_AP026867.1"/>
</dbReference>
<dbReference type="Proteomes" id="UP001060919">
    <property type="component" value="Chromosome"/>
</dbReference>
<sequence>MKIISSLCLFVVVFISFESCYKEEIVFDALPNNQLELALILELNDKACFLDRSSKTLRYSIAEDSIQNFSPYVRFQEDSEIRVKNIALINQATNHLGKIKINEKYPVQITTKGIKHNFTLVFTNLPIVRVVTPNQIIDEPQKLARFTINYPSDTSLKMTAFVGIDFRGGAAQFNVKKSYGFSFLNTMDLSNKTSKALFDWKKNEDWILDAMYNDKARLRNKISFEIWKAMNPSKHKAIQARLVELYINNDYQGLYSLNEQMNAEQLELSGSEAVLYKSTGWGEGATIFEHLSSNAPLFIDVWEGWEQKYPNPKDKINWQPLYDLRDMVVNKSDAEFIAQIGTQIDLELLIDYYIFLNVVAGSDNYGKNIIWVRKNAQSPFFITPWDVDGSWGRFWDGARMNSDVILSNQLFERLLLLTPDNFKHKLKSRWLALRANVLRFSNIEAFYEEAFDNMKKSDILAIEQLKWGAVIDVQQEKNYIDNWLQDRLLFLDVHFANL</sequence>
<reference evidence="1" key="1">
    <citation type="submission" date="2022-09" db="EMBL/GenBank/DDBJ databases">
        <title>Aureispira anguillicida sp. nov., isolated from Leptocephalus of Japanese eel Anguilla japonica.</title>
        <authorList>
            <person name="Yuasa K."/>
            <person name="Mekata T."/>
            <person name="Ikunari K."/>
        </authorList>
    </citation>
    <scope>NUCLEOTIDE SEQUENCE</scope>
    <source>
        <strain evidence="1">EL160426</strain>
    </source>
</reference>
<keyword evidence="1" id="KW-0418">Kinase</keyword>
<dbReference type="EMBL" id="AP026867">
    <property type="protein sequence ID" value="BDS11433.1"/>
    <property type="molecule type" value="Genomic_DNA"/>
</dbReference>
<keyword evidence="1" id="KW-0808">Transferase</keyword>
<dbReference type="GO" id="GO:0016301">
    <property type="term" value="F:kinase activity"/>
    <property type="evidence" value="ECO:0007669"/>
    <property type="project" value="UniProtKB-KW"/>
</dbReference>
<proteinExistence type="predicted"/>
<keyword evidence="2" id="KW-1185">Reference proteome</keyword>
<dbReference type="PANTHER" id="PTHR40050">
    <property type="entry name" value="INNER SPORE COAT PROTEIN H"/>
    <property type="match status" value="1"/>
</dbReference>
<evidence type="ECO:0000313" key="2">
    <source>
        <dbReference type="Proteomes" id="UP001060919"/>
    </source>
</evidence>
<dbReference type="AlphaFoldDB" id="A0A915YEA8"/>
<evidence type="ECO:0000313" key="1">
    <source>
        <dbReference type="EMBL" id="BDS11433.1"/>
    </source>
</evidence>
<organism evidence="1 2">
    <name type="scientific">Aureispira anguillae</name>
    <dbReference type="NCBI Taxonomy" id="2864201"/>
    <lineage>
        <taxon>Bacteria</taxon>
        <taxon>Pseudomonadati</taxon>
        <taxon>Bacteroidota</taxon>
        <taxon>Saprospiria</taxon>
        <taxon>Saprospirales</taxon>
        <taxon>Saprospiraceae</taxon>
        <taxon>Aureispira</taxon>
    </lineage>
</organism>
<name>A0A915YEA8_9BACT</name>